<sequence length="120" mass="12706">MSHAARGRLMLLVLVLVGINMRPLLTSIGPLLPQLQQASGMSFTLVSLLTAIPVVAMGALALASPWIDRRLSENRRIALSLLAIAAGALLRELAPRSGLLLSSALLGGSASVLFRQRSRE</sequence>
<name>A0A7Z8Z881_RAOTE</name>
<keyword evidence="1" id="KW-0812">Transmembrane</keyword>
<dbReference type="AlphaFoldDB" id="A0A7Z8Z881"/>
<keyword evidence="3" id="KW-1185">Reference proteome</keyword>
<keyword evidence="1" id="KW-1133">Transmembrane helix</keyword>
<reference evidence="2 3" key="1">
    <citation type="submission" date="2018-12" db="EMBL/GenBank/DDBJ databases">
        <authorList>
            <consortium name="Pathogen Informatics"/>
        </authorList>
    </citation>
    <scope>NUCLEOTIDE SEQUENCE [LARGE SCALE GENOMIC DNA]</scope>
    <source>
        <strain evidence="2 3">NCTC9997</strain>
    </source>
</reference>
<organism evidence="2 3">
    <name type="scientific">Raoultella terrigena</name>
    <name type="common">Klebsiella terrigena</name>
    <dbReference type="NCBI Taxonomy" id="577"/>
    <lineage>
        <taxon>Bacteria</taxon>
        <taxon>Pseudomonadati</taxon>
        <taxon>Pseudomonadota</taxon>
        <taxon>Gammaproteobacteria</taxon>
        <taxon>Enterobacterales</taxon>
        <taxon>Enterobacteriaceae</taxon>
        <taxon>Klebsiella/Raoultella group</taxon>
        <taxon>Raoultella</taxon>
    </lineage>
</organism>
<dbReference type="EMBL" id="LR134253">
    <property type="protein sequence ID" value="VED48107.1"/>
    <property type="molecule type" value="Genomic_DNA"/>
</dbReference>
<dbReference type="PANTHER" id="PTHR23523:SF1">
    <property type="entry name" value="CYANATE TRANSPORT PROTEIN CYNX"/>
    <property type="match status" value="1"/>
</dbReference>
<evidence type="ECO:0000256" key="1">
    <source>
        <dbReference type="SAM" id="Phobius"/>
    </source>
</evidence>
<protein>
    <submittedName>
        <fullName evidence="2">Cyanate transporter</fullName>
    </submittedName>
</protein>
<evidence type="ECO:0000313" key="2">
    <source>
        <dbReference type="EMBL" id="VED48107.1"/>
    </source>
</evidence>
<accession>A0A7Z8Z881</accession>
<keyword evidence="1" id="KW-0472">Membrane</keyword>
<evidence type="ECO:0000313" key="3">
    <source>
        <dbReference type="Proteomes" id="UP000267630"/>
    </source>
</evidence>
<dbReference type="Proteomes" id="UP000267630">
    <property type="component" value="Chromosome 3"/>
</dbReference>
<dbReference type="InterPro" id="IPR036259">
    <property type="entry name" value="MFS_trans_sf"/>
</dbReference>
<dbReference type="SUPFAM" id="SSF103473">
    <property type="entry name" value="MFS general substrate transporter"/>
    <property type="match status" value="1"/>
</dbReference>
<proteinExistence type="predicted"/>
<dbReference type="InterPro" id="IPR052524">
    <property type="entry name" value="MFS_Cyanate_Porter"/>
</dbReference>
<feature type="transmembrane region" description="Helical" evidence="1">
    <location>
        <begin position="42"/>
        <end position="63"/>
    </location>
</feature>
<gene>
    <name evidence="2" type="ORF">NCTC9997_01856</name>
</gene>
<dbReference type="PANTHER" id="PTHR23523">
    <property type="match status" value="1"/>
</dbReference>